<dbReference type="EMBL" id="KN831973">
    <property type="protein sequence ID" value="KIO04075.1"/>
    <property type="molecule type" value="Genomic_DNA"/>
</dbReference>
<dbReference type="Proteomes" id="UP000054217">
    <property type="component" value="Unassembled WGS sequence"/>
</dbReference>
<evidence type="ECO:0000313" key="2">
    <source>
        <dbReference type="Proteomes" id="UP000054217"/>
    </source>
</evidence>
<proteinExistence type="predicted"/>
<evidence type="ECO:0000313" key="1">
    <source>
        <dbReference type="EMBL" id="KIO04075.1"/>
    </source>
</evidence>
<gene>
    <name evidence="1" type="ORF">M404DRAFT_601219</name>
</gene>
<reference evidence="1 2" key="1">
    <citation type="submission" date="2014-04" db="EMBL/GenBank/DDBJ databases">
        <authorList>
            <consortium name="DOE Joint Genome Institute"/>
            <person name="Kuo A."/>
            <person name="Kohler A."/>
            <person name="Costa M.D."/>
            <person name="Nagy L.G."/>
            <person name="Floudas D."/>
            <person name="Copeland A."/>
            <person name="Barry K.W."/>
            <person name="Cichocki N."/>
            <person name="Veneault-Fourrey C."/>
            <person name="LaButti K."/>
            <person name="Lindquist E.A."/>
            <person name="Lipzen A."/>
            <person name="Lundell T."/>
            <person name="Morin E."/>
            <person name="Murat C."/>
            <person name="Sun H."/>
            <person name="Tunlid A."/>
            <person name="Henrissat B."/>
            <person name="Grigoriev I.V."/>
            <person name="Hibbett D.S."/>
            <person name="Martin F."/>
            <person name="Nordberg H.P."/>
            <person name="Cantor M.N."/>
            <person name="Hua S.X."/>
        </authorList>
    </citation>
    <scope>NUCLEOTIDE SEQUENCE [LARGE SCALE GENOMIC DNA]</scope>
    <source>
        <strain evidence="1 2">Marx 270</strain>
    </source>
</reference>
<dbReference type="AlphaFoldDB" id="A0A0C3NT48"/>
<reference evidence="2" key="2">
    <citation type="submission" date="2015-01" db="EMBL/GenBank/DDBJ databases">
        <title>Evolutionary Origins and Diversification of the Mycorrhizal Mutualists.</title>
        <authorList>
            <consortium name="DOE Joint Genome Institute"/>
            <consortium name="Mycorrhizal Genomics Consortium"/>
            <person name="Kohler A."/>
            <person name="Kuo A."/>
            <person name="Nagy L.G."/>
            <person name="Floudas D."/>
            <person name="Copeland A."/>
            <person name="Barry K.W."/>
            <person name="Cichocki N."/>
            <person name="Veneault-Fourrey C."/>
            <person name="LaButti K."/>
            <person name="Lindquist E.A."/>
            <person name="Lipzen A."/>
            <person name="Lundell T."/>
            <person name="Morin E."/>
            <person name="Murat C."/>
            <person name="Riley R."/>
            <person name="Ohm R."/>
            <person name="Sun H."/>
            <person name="Tunlid A."/>
            <person name="Henrissat B."/>
            <person name="Grigoriev I.V."/>
            <person name="Hibbett D.S."/>
            <person name="Martin F."/>
        </authorList>
    </citation>
    <scope>NUCLEOTIDE SEQUENCE [LARGE SCALE GENOMIC DNA]</scope>
    <source>
        <strain evidence="2">Marx 270</strain>
    </source>
</reference>
<sequence length="118" mass="13835">MTKRRYETGLIDYRDNWTLLQIWYYSASRVCRPPHATFPKAFEHTLGKPDTPFRGLPWDTPRSERDGHARLPTSSVFSELLSHGYLLQRALAAWRRTQGILKRTAMIQIDSTYNYGIF</sequence>
<organism evidence="1 2">
    <name type="scientific">Pisolithus tinctorius Marx 270</name>
    <dbReference type="NCBI Taxonomy" id="870435"/>
    <lineage>
        <taxon>Eukaryota</taxon>
        <taxon>Fungi</taxon>
        <taxon>Dikarya</taxon>
        <taxon>Basidiomycota</taxon>
        <taxon>Agaricomycotina</taxon>
        <taxon>Agaricomycetes</taxon>
        <taxon>Agaricomycetidae</taxon>
        <taxon>Boletales</taxon>
        <taxon>Sclerodermatineae</taxon>
        <taxon>Pisolithaceae</taxon>
        <taxon>Pisolithus</taxon>
    </lineage>
</organism>
<keyword evidence="2" id="KW-1185">Reference proteome</keyword>
<name>A0A0C3NT48_PISTI</name>
<accession>A0A0C3NT48</accession>
<dbReference type="HOGENOM" id="CLU_2074132_0_0_1"/>
<protein>
    <submittedName>
        <fullName evidence="1">Uncharacterized protein</fullName>
    </submittedName>
</protein>
<dbReference type="InParanoid" id="A0A0C3NT48"/>